<comment type="caution">
    <text evidence="1">The sequence shown here is derived from an EMBL/GenBank/DDBJ whole genome shotgun (WGS) entry which is preliminary data.</text>
</comment>
<organism evidence="1 2">
    <name type="scientific">Algoriphagus aestuariicola</name>
    <dbReference type="NCBI Taxonomy" id="1852016"/>
    <lineage>
        <taxon>Bacteria</taxon>
        <taxon>Pseudomonadati</taxon>
        <taxon>Bacteroidota</taxon>
        <taxon>Cytophagia</taxon>
        <taxon>Cytophagales</taxon>
        <taxon>Cyclobacteriaceae</taxon>
        <taxon>Algoriphagus</taxon>
    </lineage>
</organism>
<dbReference type="RefSeq" id="WP_206570139.1">
    <property type="nucleotide sequence ID" value="NZ_JAFKCW010000003.1"/>
</dbReference>
<dbReference type="EMBL" id="JAFKCW010000003">
    <property type="protein sequence ID" value="MBN7802139.1"/>
    <property type="molecule type" value="Genomic_DNA"/>
</dbReference>
<dbReference type="Proteomes" id="UP000664698">
    <property type="component" value="Unassembled WGS sequence"/>
</dbReference>
<evidence type="ECO:0000313" key="2">
    <source>
        <dbReference type="Proteomes" id="UP000664698"/>
    </source>
</evidence>
<accession>A0ABS3BWQ9</accession>
<evidence type="ECO:0000313" key="1">
    <source>
        <dbReference type="EMBL" id="MBN7802139.1"/>
    </source>
</evidence>
<gene>
    <name evidence="1" type="ORF">J0A67_14795</name>
</gene>
<reference evidence="1 2" key="1">
    <citation type="submission" date="2021-03" db="EMBL/GenBank/DDBJ databases">
        <title>novel species isolated from a fishpond in China.</title>
        <authorList>
            <person name="Lu H."/>
            <person name="Cai Z."/>
        </authorList>
    </citation>
    <scope>NUCLEOTIDE SEQUENCE [LARGE SCALE GENOMIC DNA]</scope>
    <source>
        <strain evidence="1 2">JCM 31546</strain>
    </source>
</reference>
<sequence>MKISKEDFQEMRAKYTAEVRQGKPAQTLTGENTNQTSWLFFNRETLEGLLAQVDEDPKIGGVQIFLSEYTEEVAKKLYPQSYEKVVGSLTLVLCPANLKEGMLTRVELENGGTTYENRGELCPPVCEPDPTDV</sequence>
<protein>
    <submittedName>
        <fullName evidence="1">Molecular chaperone DnaK</fullName>
    </submittedName>
</protein>
<keyword evidence="2" id="KW-1185">Reference proteome</keyword>
<name>A0ABS3BWQ9_9BACT</name>
<proteinExistence type="predicted"/>